<keyword evidence="2" id="KW-0547">Nucleotide-binding</keyword>
<dbReference type="PANTHER" id="PTHR43686">
    <property type="entry name" value="SULFURTRANSFERASE-RELATED"/>
    <property type="match status" value="1"/>
</dbReference>
<dbReference type="Proteomes" id="UP000706891">
    <property type="component" value="Unassembled WGS sequence"/>
</dbReference>
<dbReference type="Gene3D" id="3.40.50.620">
    <property type="entry name" value="HUPs"/>
    <property type="match status" value="1"/>
</dbReference>
<name>A0A939B723_9BACT</name>
<feature type="binding site" evidence="2">
    <location>
        <position position="143"/>
    </location>
    <ligand>
        <name>ATP</name>
        <dbReference type="ChEBI" id="CHEBI:30616"/>
    </ligand>
</feature>
<evidence type="ECO:0000313" key="5">
    <source>
        <dbReference type="Proteomes" id="UP000706891"/>
    </source>
</evidence>
<organism evidence="4 5">
    <name type="scientific">Marseilla massiliensis</name>
    <dbReference type="NCBI Taxonomy" id="1841864"/>
    <lineage>
        <taxon>Bacteria</taxon>
        <taxon>Pseudomonadati</taxon>
        <taxon>Bacteroidota</taxon>
        <taxon>Bacteroidia</taxon>
        <taxon>Bacteroidales</taxon>
        <taxon>Prevotellaceae</taxon>
        <taxon>Marseilla</taxon>
    </lineage>
</organism>
<sequence length="243" mass="28390">MPLLSNEQKLEKKIISRFQKAIYDYQLITDGDHILIGLSGGKDSLCLVELLSKRQEIRKPSFTVDALHIRMENIKYESDEAYLRDFCENRGVRFHCVTTCFDSSTDNRKSPCFLCSWNRRKQMFVMAQRLGCNKIALGHHMDDIIHTAMMNLYFQGSFSTMPVCLKMRKMPITIIRPLCLEAEEDLRIFAANKGYEKQVKLCPYETDSHRTSMREFFKKIEMMNNGARYSVWNALEKEGKLVE</sequence>
<feature type="domain" description="tRNA(Ile)-lysidine/2-thiocytidine synthase N-terminal" evidence="3">
    <location>
        <begin position="33"/>
        <end position="194"/>
    </location>
</feature>
<proteinExistence type="predicted"/>
<keyword evidence="5" id="KW-1185">Reference proteome</keyword>
<dbReference type="AlphaFoldDB" id="A0A939B723"/>
<comment type="caution">
    <text evidence="4">The sequence shown here is derived from an EMBL/GenBank/DDBJ whole genome shotgun (WGS) entry which is preliminary data.</text>
</comment>
<feature type="binding site" evidence="2">
    <location>
        <position position="138"/>
    </location>
    <ligand>
        <name>ATP</name>
        <dbReference type="ChEBI" id="CHEBI:30616"/>
    </ligand>
</feature>
<dbReference type="RefSeq" id="WP_205103372.1">
    <property type="nucleotide sequence ID" value="NZ_JACJJG010000007.1"/>
</dbReference>
<dbReference type="GO" id="GO:0008033">
    <property type="term" value="P:tRNA processing"/>
    <property type="evidence" value="ECO:0007669"/>
    <property type="project" value="InterPro"/>
</dbReference>
<dbReference type="InterPro" id="IPR011063">
    <property type="entry name" value="TilS/TtcA_N"/>
</dbReference>
<dbReference type="GO" id="GO:0005524">
    <property type="term" value="F:ATP binding"/>
    <property type="evidence" value="ECO:0007669"/>
    <property type="project" value="UniProtKB-KW"/>
</dbReference>
<keyword evidence="2" id="KW-0067">ATP-binding</keyword>
<dbReference type="PIRSF" id="PIRSF004976">
    <property type="entry name" value="ATPase_YdaO"/>
    <property type="match status" value="1"/>
</dbReference>
<reference evidence="4" key="1">
    <citation type="submission" date="2020-08" db="EMBL/GenBank/DDBJ databases">
        <authorList>
            <person name="Cejkova D."/>
            <person name="Kubasova T."/>
            <person name="Jahodarova E."/>
            <person name="Rychlik I."/>
        </authorList>
    </citation>
    <scope>NUCLEOTIDE SEQUENCE</scope>
    <source>
        <strain evidence="4">An824</strain>
    </source>
</reference>
<dbReference type="CDD" id="cd24138">
    <property type="entry name" value="TtcA-like"/>
    <property type="match status" value="1"/>
</dbReference>
<dbReference type="InterPro" id="IPR014729">
    <property type="entry name" value="Rossmann-like_a/b/a_fold"/>
</dbReference>
<dbReference type="GO" id="GO:0016740">
    <property type="term" value="F:transferase activity"/>
    <property type="evidence" value="ECO:0007669"/>
    <property type="project" value="UniProtKB-KW"/>
</dbReference>
<dbReference type="Pfam" id="PF01171">
    <property type="entry name" value="ATP_bind_3"/>
    <property type="match status" value="1"/>
</dbReference>
<evidence type="ECO:0000313" key="4">
    <source>
        <dbReference type="EMBL" id="MBM6672853.1"/>
    </source>
</evidence>
<evidence type="ECO:0000259" key="3">
    <source>
        <dbReference type="Pfam" id="PF01171"/>
    </source>
</evidence>
<feature type="binding site" evidence="2">
    <location>
        <position position="69"/>
    </location>
    <ligand>
        <name>ATP</name>
        <dbReference type="ChEBI" id="CHEBI:30616"/>
    </ligand>
</feature>
<keyword evidence="1" id="KW-0808">Transferase</keyword>
<reference evidence="4" key="2">
    <citation type="journal article" date="2021" name="Sci. Rep.">
        <title>The distribution of antibiotic resistance genes in chicken gut microbiota commensals.</title>
        <authorList>
            <person name="Juricova H."/>
            <person name="Matiasovicova J."/>
            <person name="Kubasova T."/>
            <person name="Cejkova D."/>
            <person name="Rychlik I."/>
        </authorList>
    </citation>
    <scope>NUCLEOTIDE SEQUENCE</scope>
    <source>
        <strain evidence="4">An824</strain>
    </source>
</reference>
<dbReference type="EMBL" id="JACJJG010000007">
    <property type="protein sequence ID" value="MBM6672853.1"/>
    <property type="molecule type" value="Genomic_DNA"/>
</dbReference>
<dbReference type="SUPFAM" id="SSF52402">
    <property type="entry name" value="Adenine nucleotide alpha hydrolases-like"/>
    <property type="match status" value="1"/>
</dbReference>
<evidence type="ECO:0000256" key="1">
    <source>
        <dbReference type="ARBA" id="ARBA00022679"/>
    </source>
</evidence>
<feature type="binding site" evidence="2">
    <location>
        <position position="43"/>
    </location>
    <ligand>
        <name>ATP</name>
        <dbReference type="ChEBI" id="CHEBI:30616"/>
    </ligand>
</feature>
<feature type="binding site" evidence="2">
    <location>
        <begin position="37"/>
        <end position="39"/>
    </location>
    <ligand>
        <name>ATP</name>
        <dbReference type="ChEBI" id="CHEBI:30616"/>
    </ligand>
</feature>
<dbReference type="PANTHER" id="PTHR43686:SF1">
    <property type="entry name" value="AMINOTRAN_5 DOMAIN-CONTAINING PROTEIN"/>
    <property type="match status" value="1"/>
</dbReference>
<accession>A0A939B723</accession>
<gene>
    <name evidence="4" type="ORF">H6A34_03020</name>
</gene>
<evidence type="ECO:0000256" key="2">
    <source>
        <dbReference type="PIRSR" id="PIRSR004976-51"/>
    </source>
</evidence>
<dbReference type="InterPro" id="IPR035107">
    <property type="entry name" value="tRNA_thiolation_TtcA_Ctu1"/>
</dbReference>
<protein>
    <submittedName>
        <fullName evidence="4">tRNA 2-thiocytidine biosynthesis protein TtcA</fullName>
    </submittedName>
</protein>